<organism evidence="1 2">
    <name type="scientific">Trifolium pratense</name>
    <name type="common">Red clover</name>
    <dbReference type="NCBI Taxonomy" id="57577"/>
    <lineage>
        <taxon>Eukaryota</taxon>
        <taxon>Viridiplantae</taxon>
        <taxon>Streptophyta</taxon>
        <taxon>Embryophyta</taxon>
        <taxon>Tracheophyta</taxon>
        <taxon>Spermatophyta</taxon>
        <taxon>Magnoliopsida</taxon>
        <taxon>eudicotyledons</taxon>
        <taxon>Gunneridae</taxon>
        <taxon>Pentapetalae</taxon>
        <taxon>rosids</taxon>
        <taxon>fabids</taxon>
        <taxon>Fabales</taxon>
        <taxon>Fabaceae</taxon>
        <taxon>Papilionoideae</taxon>
        <taxon>50 kb inversion clade</taxon>
        <taxon>NPAAA clade</taxon>
        <taxon>Hologalegina</taxon>
        <taxon>IRL clade</taxon>
        <taxon>Trifolieae</taxon>
        <taxon>Trifolium</taxon>
    </lineage>
</organism>
<evidence type="ECO:0000313" key="1">
    <source>
        <dbReference type="EMBL" id="CAJ2669807.1"/>
    </source>
</evidence>
<reference evidence="1" key="1">
    <citation type="submission" date="2023-10" db="EMBL/GenBank/DDBJ databases">
        <authorList>
            <person name="Rodriguez Cubillos JULIANA M."/>
            <person name="De Vega J."/>
        </authorList>
    </citation>
    <scope>NUCLEOTIDE SEQUENCE</scope>
</reference>
<accession>A0ACB0LN01</accession>
<proteinExistence type="predicted"/>
<dbReference type="Proteomes" id="UP001177021">
    <property type="component" value="Unassembled WGS sequence"/>
</dbReference>
<gene>
    <name evidence="1" type="ORF">MILVUS5_LOCUS33947</name>
</gene>
<keyword evidence="2" id="KW-1185">Reference proteome</keyword>
<dbReference type="EMBL" id="CASHSV030000615">
    <property type="protein sequence ID" value="CAJ2669807.1"/>
    <property type="molecule type" value="Genomic_DNA"/>
</dbReference>
<sequence>MSSQRSIPTEDRISTLPDSVISHILSFLPTEQSAATSILSKRWNPLWLSVLTLNFDEQNFADFATFRHFVYSVMLLRNITLPIQSFRLKCGKSSDFNPHDVNRFIHAVVQRGIQNLNLYLLTPWIRCFKLPQCVLTCNSLTVLKLKWLTMDDFSKVNFPLLKTLHLANISFSKPIYLKRFLHGCPVLEDLQIQNVWLSSYKCGELKGLPKMVKANIDIQGWAFPFAWVRNAKFLCAKLYRPYDCQVPVFHNLTHMKIVFGWTVNALISWKWIGKWTWMTEVLQNCPKLQNLTIHQHFINTSTHGKFIFDEIVNEDWVDPPIVPKCLSSELRTCSLIAYEGLKCEFQFAKYILKNAKALHTMKISALEVDLNIKHQMLMKLSLCPRGSTVCKLSFD</sequence>
<comment type="caution">
    <text evidence="1">The sequence shown here is derived from an EMBL/GenBank/DDBJ whole genome shotgun (WGS) entry which is preliminary data.</text>
</comment>
<evidence type="ECO:0000313" key="2">
    <source>
        <dbReference type="Proteomes" id="UP001177021"/>
    </source>
</evidence>
<name>A0ACB0LN01_TRIPR</name>
<protein>
    <submittedName>
        <fullName evidence="1">Uncharacterized protein</fullName>
    </submittedName>
</protein>